<protein>
    <submittedName>
        <fullName evidence="1">Uncharacterized protein</fullName>
    </submittedName>
</protein>
<reference evidence="1 2" key="1">
    <citation type="submission" date="2019-01" db="EMBL/GenBank/DDBJ databases">
        <title>Draft genome sequence of Psathyrella aberdarensis IHI B618.</title>
        <authorList>
            <person name="Buettner E."/>
            <person name="Kellner H."/>
        </authorList>
    </citation>
    <scope>NUCLEOTIDE SEQUENCE [LARGE SCALE GENOMIC DNA]</scope>
    <source>
        <strain evidence="1 2">IHI B618</strain>
    </source>
</reference>
<dbReference type="Gene3D" id="2.60.120.260">
    <property type="entry name" value="Galactose-binding domain-like"/>
    <property type="match status" value="2"/>
</dbReference>
<dbReference type="EMBL" id="SDEE01000154">
    <property type="protein sequence ID" value="RXW20334.1"/>
    <property type="molecule type" value="Genomic_DNA"/>
</dbReference>
<comment type="caution">
    <text evidence="1">The sequence shown here is derived from an EMBL/GenBank/DDBJ whole genome shotgun (WGS) entry which is preliminary data.</text>
</comment>
<accession>A0A4Q2DMZ7</accession>
<organism evidence="1 2">
    <name type="scientific">Candolleomyces aberdarensis</name>
    <dbReference type="NCBI Taxonomy" id="2316362"/>
    <lineage>
        <taxon>Eukaryota</taxon>
        <taxon>Fungi</taxon>
        <taxon>Dikarya</taxon>
        <taxon>Basidiomycota</taxon>
        <taxon>Agaricomycotina</taxon>
        <taxon>Agaricomycetes</taxon>
        <taxon>Agaricomycetidae</taxon>
        <taxon>Agaricales</taxon>
        <taxon>Agaricineae</taxon>
        <taxon>Psathyrellaceae</taxon>
        <taxon>Candolleomyces</taxon>
    </lineage>
</organism>
<evidence type="ECO:0000313" key="1">
    <source>
        <dbReference type="EMBL" id="RXW20334.1"/>
    </source>
</evidence>
<name>A0A4Q2DMZ7_9AGAR</name>
<dbReference type="Proteomes" id="UP000290288">
    <property type="component" value="Unassembled WGS sequence"/>
</dbReference>
<gene>
    <name evidence="1" type="ORF">EST38_g5520</name>
</gene>
<dbReference type="OrthoDB" id="3052647at2759"/>
<dbReference type="AlphaFoldDB" id="A0A4Q2DMZ7"/>
<dbReference type="STRING" id="2316362.A0A4Q2DMZ7"/>
<keyword evidence="2" id="KW-1185">Reference proteome</keyword>
<proteinExistence type="predicted"/>
<sequence length="341" mass="36927">MAGASETLRWVFVDDTDDQAFTFTGDDWSTDNSTFAEFFYSGTPYRGAQHATNRNGSVSVAFSGSSVSLFGTANVTNVAGRPDPTWECYVDGKLVRLSTELVGTPQNIAPLCGHLNLADGDHTLTVNVTSRGRPFYVDAFRFYPSPQSPIVTQSSANTSSNATVFIANSDPGIQFSQGNWGSQSGFQFTNKTGASMSLDFVGSKLSWMGWTWSEFPGRLPSNGSWSIDGGLETPFQIPGFPTGLEGTAMANLATHPGLLNNQLFFETPSLPAGAHRLDVRYLGPEEAPLTVGYFIAENADVTDIGQNQVHSSTLFNGFTHFTVQRKISTSANDDDLDQWNF</sequence>
<evidence type="ECO:0000313" key="2">
    <source>
        <dbReference type="Proteomes" id="UP000290288"/>
    </source>
</evidence>